<keyword evidence="8 9" id="KW-0472">Membrane</keyword>
<dbReference type="GO" id="GO:0015627">
    <property type="term" value="C:type II protein secretion system complex"/>
    <property type="evidence" value="ECO:0007669"/>
    <property type="project" value="UniProtKB-UniRule"/>
</dbReference>
<accession>A0A4R2KPM0</accession>
<gene>
    <name evidence="11" type="ORF">EV688_105121</name>
</gene>
<evidence type="ECO:0000313" key="12">
    <source>
        <dbReference type="Proteomes" id="UP000294980"/>
    </source>
</evidence>
<dbReference type="GO" id="GO:0005886">
    <property type="term" value="C:plasma membrane"/>
    <property type="evidence" value="ECO:0007669"/>
    <property type="project" value="UniProtKB-SubCell"/>
</dbReference>
<evidence type="ECO:0000256" key="5">
    <source>
        <dbReference type="ARBA" id="ARBA00022519"/>
    </source>
</evidence>
<feature type="transmembrane region" description="Helical" evidence="9">
    <location>
        <begin position="12"/>
        <end position="32"/>
    </location>
</feature>
<keyword evidence="4 9" id="KW-0488">Methylation</keyword>
<dbReference type="AlphaFoldDB" id="A0A4R2KPM0"/>
<sequence length="137" mass="15019">MISRRSCGFTLVEVMVALAIVALSVPALLFTLDQHIDGTGHLRDKSMASLVAGNKLAEVRLLAASRRQLLQGSETGTADMAGREWFWWLESEQTQVPQFFRIEVRVGLREGQPEAALISRVAYLSADFSDNMVAPGA</sequence>
<name>A0A4R2KPM0_9GAMM</name>
<dbReference type="EMBL" id="SLWX01000005">
    <property type="protein sequence ID" value="TCO76161.1"/>
    <property type="molecule type" value="Genomic_DNA"/>
</dbReference>
<keyword evidence="5 9" id="KW-0997">Cell inner membrane</keyword>
<evidence type="ECO:0000259" key="10">
    <source>
        <dbReference type="Pfam" id="PF02501"/>
    </source>
</evidence>
<dbReference type="InterPro" id="IPR010052">
    <property type="entry name" value="T2SS_protein-GspI"/>
</dbReference>
<comment type="subcellular location">
    <subcellularLocation>
        <location evidence="1 9">Cell inner membrane</location>
        <topology evidence="1 9">Single-pass membrane protein</topology>
    </subcellularLocation>
</comment>
<evidence type="ECO:0000256" key="4">
    <source>
        <dbReference type="ARBA" id="ARBA00022481"/>
    </source>
</evidence>
<dbReference type="Proteomes" id="UP000294980">
    <property type="component" value="Unassembled WGS sequence"/>
</dbReference>
<dbReference type="OrthoDB" id="6121517at2"/>
<keyword evidence="6 9" id="KW-0812">Transmembrane</keyword>
<dbReference type="InterPro" id="IPR012902">
    <property type="entry name" value="N_methyl_site"/>
</dbReference>
<comment type="subunit">
    <text evidence="9">Type II secretion is composed of four main components: the outer membrane complex, the inner membrane complex, the cytoplasmic secretion ATPase and the periplasm-spanning pseudopilus.</text>
</comment>
<proteinExistence type="inferred from homology"/>
<dbReference type="InterPro" id="IPR045584">
    <property type="entry name" value="Pilin-like"/>
</dbReference>
<comment type="caution">
    <text evidence="11">The sequence shown here is derived from an EMBL/GenBank/DDBJ whole genome shotgun (WGS) entry which is preliminary data.</text>
</comment>
<dbReference type="Pfam" id="PF07963">
    <property type="entry name" value="N_methyl"/>
    <property type="match status" value="1"/>
</dbReference>
<feature type="domain" description="Type II secretion system protein GspI C-terminal" evidence="10">
    <location>
        <begin position="42"/>
        <end position="124"/>
    </location>
</feature>
<dbReference type="NCBIfam" id="TIGR02532">
    <property type="entry name" value="IV_pilin_GFxxxE"/>
    <property type="match status" value="1"/>
</dbReference>
<evidence type="ECO:0000256" key="9">
    <source>
        <dbReference type="RuleBase" id="RU368030"/>
    </source>
</evidence>
<comment type="function">
    <text evidence="9">Component of the type II secretion system required for the energy-dependent secretion of extracellular factors such as proteases and toxins from the periplasm.</text>
</comment>
<organism evidence="11 12">
    <name type="scientific">Chromatocurvus halotolerans</name>
    <dbReference type="NCBI Taxonomy" id="1132028"/>
    <lineage>
        <taxon>Bacteria</taxon>
        <taxon>Pseudomonadati</taxon>
        <taxon>Pseudomonadota</taxon>
        <taxon>Gammaproteobacteria</taxon>
        <taxon>Cellvibrionales</taxon>
        <taxon>Halieaceae</taxon>
        <taxon>Chromatocurvus</taxon>
    </lineage>
</organism>
<protein>
    <recommendedName>
        <fullName evidence="9">Type II secretion system protein I</fullName>
        <shortName evidence="9">T2SS minor pseudopilin I</shortName>
    </recommendedName>
</protein>
<reference evidence="11 12" key="1">
    <citation type="submission" date="2019-03" db="EMBL/GenBank/DDBJ databases">
        <title>Genomic Encyclopedia of Type Strains, Phase IV (KMG-IV): sequencing the most valuable type-strain genomes for metagenomic binning, comparative biology and taxonomic classification.</title>
        <authorList>
            <person name="Goeker M."/>
        </authorList>
    </citation>
    <scope>NUCLEOTIDE SEQUENCE [LARGE SCALE GENOMIC DNA]</scope>
    <source>
        <strain evidence="11 12">DSM 23344</strain>
    </source>
</reference>
<dbReference type="GO" id="GO:0015628">
    <property type="term" value="P:protein secretion by the type II secretion system"/>
    <property type="evidence" value="ECO:0007669"/>
    <property type="project" value="UniProtKB-UniRule"/>
</dbReference>
<evidence type="ECO:0000256" key="2">
    <source>
        <dbReference type="ARBA" id="ARBA00008358"/>
    </source>
</evidence>
<dbReference type="PANTHER" id="PTHR38779">
    <property type="entry name" value="TYPE II SECRETION SYSTEM PROTEIN I-RELATED"/>
    <property type="match status" value="1"/>
</dbReference>
<dbReference type="SUPFAM" id="SSF54523">
    <property type="entry name" value="Pili subunits"/>
    <property type="match status" value="1"/>
</dbReference>
<comment type="similarity">
    <text evidence="2 9">Belongs to the GSP I family.</text>
</comment>
<dbReference type="Gene3D" id="3.30.1300.30">
    <property type="entry name" value="GSPII I/J protein-like"/>
    <property type="match status" value="1"/>
</dbReference>
<evidence type="ECO:0000256" key="1">
    <source>
        <dbReference type="ARBA" id="ARBA00004377"/>
    </source>
</evidence>
<dbReference type="Pfam" id="PF02501">
    <property type="entry name" value="T2SSI"/>
    <property type="match status" value="1"/>
</dbReference>
<dbReference type="InterPro" id="IPR003413">
    <property type="entry name" value="T2SS_GspI_C"/>
</dbReference>
<evidence type="ECO:0000256" key="8">
    <source>
        <dbReference type="ARBA" id="ARBA00023136"/>
    </source>
</evidence>
<dbReference type="RefSeq" id="WP_117315516.1">
    <property type="nucleotide sequence ID" value="NZ_QQSW01000003.1"/>
</dbReference>
<keyword evidence="3" id="KW-1003">Cell membrane</keyword>
<evidence type="ECO:0000256" key="3">
    <source>
        <dbReference type="ARBA" id="ARBA00022475"/>
    </source>
</evidence>
<evidence type="ECO:0000256" key="7">
    <source>
        <dbReference type="ARBA" id="ARBA00022989"/>
    </source>
</evidence>
<comment type="PTM">
    <text evidence="9">Cleaved by prepilin peptidase.</text>
</comment>
<keyword evidence="7 9" id="KW-1133">Transmembrane helix</keyword>
<dbReference type="PANTHER" id="PTHR38779:SF2">
    <property type="entry name" value="TYPE II SECRETION SYSTEM PROTEIN I-RELATED"/>
    <property type="match status" value="1"/>
</dbReference>
<evidence type="ECO:0000256" key="6">
    <source>
        <dbReference type="ARBA" id="ARBA00022692"/>
    </source>
</evidence>
<keyword evidence="12" id="KW-1185">Reference proteome</keyword>
<dbReference type="NCBIfam" id="TIGR01707">
    <property type="entry name" value="gspI"/>
    <property type="match status" value="1"/>
</dbReference>
<evidence type="ECO:0000313" key="11">
    <source>
        <dbReference type="EMBL" id="TCO76161.1"/>
    </source>
</evidence>